<dbReference type="Gene3D" id="3.40.1010.10">
    <property type="entry name" value="Cobalt-precorrin-4 Transmethylase, Domain 1"/>
    <property type="match status" value="1"/>
</dbReference>
<dbReference type="NCBIfam" id="TIGR01469">
    <property type="entry name" value="cobA_cysG_Cterm"/>
    <property type="match status" value="1"/>
</dbReference>
<dbReference type="AlphaFoldDB" id="A0A498CNU9"/>
<dbReference type="FunFam" id="3.40.1010.10:FF:000001">
    <property type="entry name" value="Siroheme synthase"/>
    <property type="match status" value="1"/>
</dbReference>
<comment type="similarity">
    <text evidence="6">Belongs to the precorrin methyltransferase family.</text>
</comment>
<evidence type="ECO:0000256" key="5">
    <source>
        <dbReference type="ARBA" id="ARBA00023244"/>
    </source>
</evidence>
<sequence length="506" mass="54155">MSGKVYLVGAGPFDAGLLTLKGYELLQTADVVVHDALVGGEVLGLIPPETRRVDVGKHARNHPVPQEEINRILLREALEGHTVVRLKGGDPFLFGRGGEELELLAERGVPFEVVPGVTSAVAVPAYAGIPVTHRDCCSSVHIITGHTKKSPGARTDYRALVRLGGTLVFLMGVAALEELCAGLLGGGIDPATPAAVLERGTTARQRRISGTVETLPQKAREAEVGTPAVIVVGEVCALAERFSWAEKRPLGGRRVIVTRPRKLASRMTAKLRALGAEVLELPSIVTEPVAPNPALDEALARIGEYGWLVFTSPTGVRVFLEHLRETRFDLRRLGGVRLAAIGPSTAGALEEHGLLPALLPDRAYAAVLGTALAERAAGERVLICRARQGSPELTRALDAAGISYDDLPLYETRYAHPDAKRAAELLDAGEIDYVAFTSASTVRGFAETLGKRDYRKVRAVCIGESTASAAREYGMWVETASEPSIDAMADRMAELSEKERKGYGTY</sequence>
<evidence type="ECO:0000256" key="3">
    <source>
        <dbReference type="ARBA" id="ARBA00022679"/>
    </source>
</evidence>
<dbReference type="EC" id="2.1.1.107" evidence="1"/>
<feature type="domain" description="Tetrapyrrole methylase" evidence="7">
    <location>
        <begin position="4"/>
        <end position="215"/>
    </location>
</feature>
<dbReference type="FunFam" id="3.30.950.10:FF:000001">
    <property type="entry name" value="Siroheme synthase"/>
    <property type="match status" value="1"/>
</dbReference>
<dbReference type="GO" id="GO:0004852">
    <property type="term" value="F:uroporphyrinogen-III synthase activity"/>
    <property type="evidence" value="ECO:0007669"/>
    <property type="project" value="InterPro"/>
</dbReference>
<dbReference type="Gene3D" id="3.30.950.10">
    <property type="entry name" value="Methyltransferase, Cobalt-precorrin-4 Transmethylase, Domain 2"/>
    <property type="match status" value="1"/>
</dbReference>
<dbReference type="GO" id="GO:0004851">
    <property type="term" value="F:uroporphyrin-III C-methyltransferase activity"/>
    <property type="evidence" value="ECO:0007669"/>
    <property type="project" value="UniProtKB-EC"/>
</dbReference>
<dbReference type="GO" id="GO:0032259">
    <property type="term" value="P:methylation"/>
    <property type="evidence" value="ECO:0007669"/>
    <property type="project" value="UniProtKB-KW"/>
</dbReference>
<dbReference type="GO" id="GO:0019354">
    <property type="term" value="P:siroheme biosynthetic process"/>
    <property type="evidence" value="ECO:0007669"/>
    <property type="project" value="InterPro"/>
</dbReference>
<accession>A0A498CNU9</accession>
<name>A0A498CNU9_9FIRM</name>
<proteinExistence type="inferred from homology"/>
<dbReference type="Gene3D" id="3.40.50.10090">
    <property type="match status" value="2"/>
</dbReference>
<dbReference type="InterPro" id="IPR014776">
    <property type="entry name" value="4pyrrole_Mease_sub2"/>
</dbReference>
<dbReference type="InterPro" id="IPR050161">
    <property type="entry name" value="Siro_Cobalamin_biosynth"/>
</dbReference>
<dbReference type="Pfam" id="PF00590">
    <property type="entry name" value="TP_methylase"/>
    <property type="match status" value="1"/>
</dbReference>
<keyword evidence="3 6" id="KW-0808">Transferase</keyword>
<dbReference type="SUPFAM" id="SSF69618">
    <property type="entry name" value="HemD-like"/>
    <property type="match status" value="1"/>
</dbReference>
<dbReference type="CDD" id="cd11642">
    <property type="entry name" value="SUMT"/>
    <property type="match status" value="1"/>
</dbReference>
<evidence type="ECO:0000259" key="7">
    <source>
        <dbReference type="Pfam" id="PF00590"/>
    </source>
</evidence>
<dbReference type="Pfam" id="PF02602">
    <property type="entry name" value="HEM4"/>
    <property type="match status" value="1"/>
</dbReference>
<dbReference type="InterPro" id="IPR035996">
    <property type="entry name" value="4pyrrol_Methylase_sf"/>
</dbReference>
<reference evidence="9 10" key="1">
    <citation type="submission" date="2018-10" db="EMBL/GenBank/DDBJ databases">
        <title>Anaerotruncus faecis sp. nov., isolated from human feces.</title>
        <authorList>
            <person name="Wang Y.-J."/>
        </authorList>
    </citation>
    <scope>NUCLEOTIDE SEQUENCE [LARGE SCALE GENOMIC DNA]</scope>
    <source>
        <strain evidence="9 10">22A2-44</strain>
    </source>
</reference>
<keyword evidence="4" id="KW-0949">S-adenosyl-L-methionine</keyword>
<dbReference type="EMBL" id="RCHT01000003">
    <property type="protein sequence ID" value="RLL13613.1"/>
    <property type="molecule type" value="Genomic_DNA"/>
</dbReference>
<keyword evidence="10" id="KW-1185">Reference proteome</keyword>
<protein>
    <recommendedName>
        <fullName evidence="1">uroporphyrinogen-III C-methyltransferase</fullName>
        <ecNumber evidence="1">2.1.1.107</ecNumber>
    </recommendedName>
</protein>
<organism evidence="9 10">
    <name type="scientific">Anaerotruncus massiliensis</name>
    <name type="common">ex Liu et al. 2021</name>
    <dbReference type="NCBI Taxonomy" id="2321404"/>
    <lineage>
        <taxon>Bacteria</taxon>
        <taxon>Bacillati</taxon>
        <taxon>Bacillota</taxon>
        <taxon>Clostridia</taxon>
        <taxon>Eubacteriales</taxon>
        <taxon>Oscillospiraceae</taxon>
        <taxon>Anaerotruncus</taxon>
    </lineage>
</organism>
<comment type="caution">
    <text evidence="9">The sequence shown here is derived from an EMBL/GenBank/DDBJ whole genome shotgun (WGS) entry which is preliminary data.</text>
</comment>
<dbReference type="InterPro" id="IPR003043">
    <property type="entry name" value="Uropor_MeTrfase_CS"/>
</dbReference>
<evidence type="ECO:0000256" key="4">
    <source>
        <dbReference type="ARBA" id="ARBA00022691"/>
    </source>
</evidence>
<dbReference type="InterPro" id="IPR014777">
    <property type="entry name" value="4pyrrole_Mease_sub1"/>
</dbReference>
<feature type="domain" description="Tetrapyrrole biosynthesis uroporphyrinogen III synthase" evidence="8">
    <location>
        <begin position="266"/>
        <end position="489"/>
    </location>
</feature>
<keyword evidence="5" id="KW-0627">Porphyrin biosynthesis</keyword>
<evidence type="ECO:0000256" key="6">
    <source>
        <dbReference type="RuleBase" id="RU003960"/>
    </source>
</evidence>
<dbReference type="NCBIfam" id="NF004790">
    <property type="entry name" value="PRK06136.1"/>
    <property type="match status" value="1"/>
</dbReference>
<dbReference type="InterPro" id="IPR003754">
    <property type="entry name" value="4pyrrol_synth_uPrphyn_synth"/>
</dbReference>
<keyword evidence="2 6" id="KW-0489">Methyltransferase</keyword>
<dbReference type="PROSITE" id="PS00840">
    <property type="entry name" value="SUMT_2"/>
    <property type="match status" value="1"/>
</dbReference>
<evidence type="ECO:0000259" key="8">
    <source>
        <dbReference type="Pfam" id="PF02602"/>
    </source>
</evidence>
<dbReference type="InterPro" id="IPR000878">
    <property type="entry name" value="4pyrrol_Mease"/>
</dbReference>
<dbReference type="SUPFAM" id="SSF53790">
    <property type="entry name" value="Tetrapyrrole methylase"/>
    <property type="match status" value="1"/>
</dbReference>
<evidence type="ECO:0000313" key="9">
    <source>
        <dbReference type="EMBL" id="RLL13613.1"/>
    </source>
</evidence>
<dbReference type="PANTHER" id="PTHR45790:SF3">
    <property type="entry name" value="S-ADENOSYL-L-METHIONINE-DEPENDENT UROPORPHYRINOGEN III METHYLTRANSFERASE, CHLOROPLASTIC"/>
    <property type="match status" value="1"/>
</dbReference>
<dbReference type="CDD" id="cd06578">
    <property type="entry name" value="HemD"/>
    <property type="match status" value="1"/>
</dbReference>
<dbReference type="RefSeq" id="WP_121586233.1">
    <property type="nucleotide sequence ID" value="NZ_RCHT01000003.1"/>
</dbReference>
<dbReference type="PANTHER" id="PTHR45790">
    <property type="entry name" value="SIROHEME SYNTHASE-RELATED"/>
    <property type="match status" value="1"/>
</dbReference>
<evidence type="ECO:0000256" key="2">
    <source>
        <dbReference type="ARBA" id="ARBA00022603"/>
    </source>
</evidence>
<dbReference type="Proteomes" id="UP000276301">
    <property type="component" value="Unassembled WGS sequence"/>
</dbReference>
<evidence type="ECO:0000313" key="10">
    <source>
        <dbReference type="Proteomes" id="UP000276301"/>
    </source>
</evidence>
<dbReference type="InterPro" id="IPR006366">
    <property type="entry name" value="CobA/CysG_C"/>
</dbReference>
<dbReference type="InterPro" id="IPR036108">
    <property type="entry name" value="4pyrrol_syn_uPrphyn_synt_sf"/>
</dbReference>
<gene>
    <name evidence="9" type="primary">cobA</name>
    <name evidence="9" type="ORF">D4A47_03875</name>
</gene>
<evidence type="ECO:0000256" key="1">
    <source>
        <dbReference type="ARBA" id="ARBA00012162"/>
    </source>
</evidence>